<dbReference type="Pfam" id="PF06172">
    <property type="entry name" value="Cupin_5"/>
    <property type="match status" value="1"/>
</dbReference>
<dbReference type="PANTHER" id="PTHR33387:SF3">
    <property type="entry name" value="DUF985 DOMAIN-CONTAINING PROTEIN"/>
    <property type="match status" value="1"/>
</dbReference>
<organism evidence="2 3">
    <name type="scientific">Tuber aestivum</name>
    <name type="common">summer truffle</name>
    <dbReference type="NCBI Taxonomy" id="59557"/>
    <lineage>
        <taxon>Eukaryota</taxon>
        <taxon>Fungi</taxon>
        <taxon>Dikarya</taxon>
        <taxon>Ascomycota</taxon>
        <taxon>Pezizomycotina</taxon>
        <taxon>Pezizomycetes</taxon>
        <taxon>Pezizales</taxon>
        <taxon>Tuberaceae</taxon>
        <taxon>Tuber</taxon>
    </lineage>
</organism>
<accession>A0A292Q3S4</accession>
<dbReference type="EMBL" id="LN890974">
    <property type="protein sequence ID" value="CUS13307.1"/>
    <property type="molecule type" value="Genomic_DNA"/>
</dbReference>
<dbReference type="AlphaFoldDB" id="A0A292Q3S4"/>
<keyword evidence="3" id="KW-1185">Reference proteome</keyword>
<reference evidence="2" key="1">
    <citation type="submission" date="2015-10" db="EMBL/GenBank/DDBJ databases">
        <authorList>
            <person name="Regsiter A."/>
            <person name="william w."/>
        </authorList>
    </citation>
    <scope>NUCLEOTIDE SEQUENCE</scope>
    <source>
        <strain evidence="2">Montdore</strain>
    </source>
</reference>
<dbReference type="InterPro" id="IPR011051">
    <property type="entry name" value="RmlC_Cupin_sf"/>
</dbReference>
<feature type="domain" description="DUF985" evidence="1">
    <location>
        <begin position="22"/>
        <end position="159"/>
    </location>
</feature>
<dbReference type="InterPro" id="IPR039935">
    <property type="entry name" value="YML079W-like"/>
</dbReference>
<dbReference type="PANTHER" id="PTHR33387">
    <property type="entry name" value="RMLC-LIKE JELLY ROLL FOLD PROTEIN"/>
    <property type="match status" value="1"/>
</dbReference>
<gene>
    <name evidence="2" type="ORF">GSTUAT00002546001</name>
</gene>
<evidence type="ECO:0000259" key="1">
    <source>
        <dbReference type="Pfam" id="PF06172"/>
    </source>
</evidence>
<dbReference type="SUPFAM" id="SSF51182">
    <property type="entry name" value="RmlC-like cupins"/>
    <property type="match status" value="1"/>
</dbReference>
<proteinExistence type="predicted"/>
<evidence type="ECO:0000313" key="2">
    <source>
        <dbReference type="EMBL" id="CUS13307.1"/>
    </source>
</evidence>
<dbReference type="Proteomes" id="UP001412239">
    <property type="component" value="Unassembled WGS sequence"/>
</dbReference>
<evidence type="ECO:0000313" key="3">
    <source>
        <dbReference type="Proteomes" id="UP001412239"/>
    </source>
</evidence>
<protein>
    <recommendedName>
        <fullName evidence="1">DUF985 domain-containing protein</fullName>
    </recommendedName>
</protein>
<dbReference type="InterPro" id="IPR009327">
    <property type="entry name" value="Cupin_DUF985"/>
</dbReference>
<sequence>MPLQILKIPTPAPNETPSAISLISALSLTPHPEGGYFKRTHTNPTAIPCPFPGKDGETRPLSTSIFYLLTAHSPIGRLHRNRSSIVHTAVRGRGRYVLIHESGKVETFVVGCHVEGGEVAQWVVEGGLWKASMLEEGAGELLITEVVVPGFDVSDNEFMVKGRLVDIVGSDAAEELSPLLRSDGQSQVS</sequence>
<name>A0A292Q3S4_9PEZI</name>
<dbReference type="CDD" id="cd06121">
    <property type="entry name" value="cupin_YML079wp"/>
    <property type="match status" value="1"/>
</dbReference>
<dbReference type="InterPro" id="IPR014710">
    <property type="entry name" value="RmlC-like_jellyroll"/>
</dbReference>
<dbReference type="Gene3D" id="2.60.120.10">
    <property type="entry name" value="Jelly Rolls"/>
    <property type="match status" value="1"/>
</dbReference>